<dbReference type="AlphaFoldDB" id="A0A2I9CWM3"/>
<proteinExistence type="predicted"/>
<evidence type="ECO:0000313" key="2">
    <source>
        <dbReference type="Proteomes" id="UP000236569"/>
    </source>
</evidence>
<comment type="caution">
    <text evidence="1">The sequence shown here is derived from an EMBL/GenBank/DDBJ whole genome shotgun (WGS) entry which is preliminary data.</text>
</comment>
<gene>
    <name evidence="1" type="ORF">DAERI_090015</name>
</gene>
<dbReference type="EMBL" id="BFAG01000009">
    <property type="protein sequence ID" value="GBF06429.1"/>
    <property type="molecule type" value="Genomic_DNA"/>
</dbReference>
<organism evidence="1 2">
    <name type="scientific">Deinococcus aerius</name>
    <dbReference type="NCBI Taxonomy" id="200253"/>
    <lineage>
        <taxon>Bacteria</taxon>
        <taxon>Thermotogati</taxon>
        <taxon>Deinococcota</taxon>
        <taxon>Deinococci</taxon>
        <taxon>Deinococcales</taxon>
        <taxon>Deinococcaceae</taxon>
        <taxon>Deinococcus</taxon>
    </lineage>
</organism>
<dbReference type="OrthoDB" id="71690at2"/>
<protein>
    <submittedName>
        <fullName evidence="1">Uncharacterized protein</fullName>
    </submittedName>
</protein>
<sequence length="92" mass="10090">MPDPVDLQAQVERERFPDGTRVTVLPEPDGRVFRLTRAEGGVEILLTDEAVRMYGEGPSVALVLGRLREWAEGALPAAQAPGVYERQVFVGD</sequence>
<keyword evidence="2" id="KW-1185">Reference proteome</keyword>
<name>A0A2I9CWM3_9DEIO</name>
<evidence type="ECO:0000313" key="1">
    <source>
        <dbReference type="EMBL" id="GBF06429.1"/>
    </source>
</evidence>
<dbReference type="Proteomes" id="UP000236569">
    <property type="component" value="Unassembled WGS sequence"/>
</dbReference>
<accession>A0A2I9CWM3</accession>
<dbReference type="RefSeq" id="WP_103129815.1">
    <property type="nucleotide sequence ID" value="NZ_BFAG01000009.1"/>
</dbReference>
<reference evidence="2" key="1">
    <citation type="submission" date="2018-01" db="EMBL/GenBank/DDBJ databases">
        <title>Draft Genome Sequence of the Radioresistant Bacterium Deinococcus aerius TR0125, Isolated from the Higher Atmosphere above Japan.</title>
        <authorList>
            <person name="Satoh K."/>
            <person name="Arai H."/>
            <person name="Sanzen T."/>
            <person name="Kawaguchi Y."/>
            <person name="Hayashi H."/>
            <person name="Yokobori S."/>
            <person name="Yamagishi A."/>
            <person name="Oono Y."/>
            <person name="Narumi I."/>
        </authorList>
    </citation>
    <scope>NUCLEOTIDE SEQUENCE [LARGE SCALE GENOMIC DNA]</scope>
    <source>
        <strain evidence="2">TR0125</strain>
    </source>
</reference>